<reference evidence="2 3" key="1">
    <citation type="submission" date="2018-03" db="EMBL/GenBank/DDBJ databases">
        <title>Bacteriophage NCPPB3778 and a type I-E CRISPR drive the evolution of the US Biological Select Agent, Rathayibacter toxicus.</title>
        <authorList>
            <person name="Davis E.W.II."/>
            <person name="Tabima J.F."/>
            <person name="Weisberg A.J."/>
            <person name="Dantas Lopes L."/>
            <person name="Wiseman M.S."/>
            <person name="Wiseman M.S."/>
            <person name="Pupko T."/>
            <person name="Belcher M.S."/>
            <person name="Sechler A.J."/>
            <person name="Tancos M.A."/>
            <person name="Schroeder B.K."/>
            <person name="Murray T.D."/>
            <person name="Luster D.G."/>
            <person name="Schneider W.L."/>
            <person name="Rogers E."/>
            <person name="Andreote F.D."/>
            <person name="Grunwald N.J."/>
            <person name="Putnam M.L."/>
            <person name="Chang J.H."/>
        </authorList>
    </citation>
    <scope>NUCLEOTIDE SEQUENCE [LARGE SCALE GENOMIC DNA]</scope>
    <source>
        <strain evidence="2 3">DSM 15932</strain>
    </source>
</reference>
<dbReference type="Pfam" id="PF13556">
    <property type="entry name" value="HTH_30"/>
    <property type="match status" value="1"/>
</dbReference>
<dbReference type="InterPro" id="IPR051448">
    <property type="entry name" value="CdaR-like_regulators"/>
</dbReference>
<dbReference type="InterPro" id="IPR025736">
    <property type="entry name" value="PucR_C-HTH_dom"/>
</dbReference>
<evidence type="ECO:0000259" key="1">
    <source>
        <dbReference type="Pfam" id="PF13556"/>
    </source>
</evidence>
<dbReference type="PANTHER" id="PTHR33744">
    <property type="entry name" value="CARBOHYDRATE DIACID REGULATOR"/>
    <property type="match status" value="1"/>
</dbReference>
<gene>
    <name evidence="2" type="ORF">C1I64_04435</name>
</gene>
<organism evidence="2 3">
    <name type="scientific">Rathayibacter festucae DSM 15932</name>
    <dbReference type="NCBI Taxonomy" id="1328866"/>
    <lineage>
        <taxon>Bacteria</taxon>
        <taxon>Bacillati</taxon>
        <taxon>Actinomycetota</taxon>
        <taxon>Actinomycetes</taxon>
        <taxon>Micrococcales</taxon>
        <taxon>Microbacteriaceae</taxon>
        <taxon>Rathayibacter</taxon>
    </lineage>
</organism>
<feature type="domain" description="PucR C-terminal helix-turn-helix" evidence="1">
    <location>
        <begin position="128"/>
        <end position="186"/>
    </location>
</feature>
<accession>A0A3T0T6D4</accession>
<dbReference type="AlphaFoldDB" id="A0A3T0T6D4"/>
<name>A0A3T0T6D4_9MICO</name>
<dbReference type="KEGG" id="rfs:C1I64_04435"/>
<evidence type="ECO:0000313" key="3">
    <source>
        <dbReference type="Proteomes" id="UP000285317"/>
    </source>
</evidence>
<protein>
    <recommendedName>
        <fullName evidence="1">PucR C-terminal helix-turn-helix domain-containing protein</fullName>
    </recommendedName>
</protein>
<dbReference type="Gene3D" id="1.10.10.2840">
    <property type="entry name" value="PucR C-terminal helix-turn-helix domain"/>
    <property type="match status" value="1"/>
</dbReference>
<proteinExistence type="predicted"/>
<dbReference type="EMBL" id="CP028137">
    <property type="protein sequence ID" value="AZZ54168.1"/>
    <property type="molecule type" value="Genomic_DNA"/>
</dbReference>
<dbReference type="InterPro" id="IPR042070">
    <property type="entry name" value="PucR_C-HTH_sf"/>
</dbReference>
<evidence type="ECO:0000313" key="2">
    <source>
        <dbReference type="EMBL" id="AZZ54168.1"/>
    </source>
</evidence>
<sequence length="187" mass="19688">MAHLGRAVVGRDADGAVALVPVADDEALAVVTAALRRAGAALDGAVLRVGVSAPSPLAALGGALRSARYALRLPSAPGDASPVRIGTAGEVTSAVQLLSTVPDHLRAVFVELVLGRLLEHDARYNSQLVATLSAFLDCGGSWVRAAEQTHLHLNTVRYRIARVEELTQRDLSNTSDRADLFLALRLR</sequence>
<dbReference type="PANTHER" id="PTHR33744:SF17">
    <property type="entry name" value="CONSERVED PROTEIN"/>
    <property type="match status" value="1"/>
</dbReference>
<dbReference type="Proteomes" id="UP000285317">
    <property type="component" value="Chromosome"/>
</dbReference>